<organism evidence="2">
    <name type="scientific">Tetraselmis chuii</name>
    <dbReference type="NCBI Taxonomy" id="63592"/>
    <lineage>
        <taxon>Eukaryota</taxon>
        <taxon>Viridiplantae</taxon>
        <taxon>Chlorophyta</taxon>
        <taxon>core chlorophytes</taxon>
        <taxon>Chlorodendrophyceae</taxon>
        <taxon>Chlorodendrales</taxon>
        <taxon>Chlorodendraceae</taxon>
        <taxon>Tetraselmis</taxon>
    </lineage>
</organism>
<reference evidence="2" key="1">
    <citation type="submission" date="2021-01" db="EMBL/GenBank/DDBJ databases">
        <authorList>
            <person name="Corre E."/>
            <person name="Pelletier E."/>
            <person name="Niang G."/>
            <person name="Scheremetjew M."/>
            <person name="Finn R."/>
            <person name="Kale V."/>
            <person name="Holt S."/>
            <person name="Cochrane G."/>
            <person name="Meng A."/>
            <person name="Brown T."/>
            <person name="Cohen L."/>
        </authorList>
    </citation>
    <scope>NUCLEOTIDE SEQUENCE</scope>
    <source>
        <strain evidence="2">PLY429</strain>
    </source>
</reference>
<sequence length="412" mass="44917">MLPGTWEPSNDRHAASSRCRRLPVLLLFLACSTQAGGGVPARGVTPTQVPFRRHLSDPDNVYASALLDPCAKMDLVDKLPYDLATVLWPNSEPEQWSTEEGFTAVYLDPSQDNAGRWFAEPGLHRNPCDDSFGEQLRAADADMALYTLQAGRFQMLRSRLSQKHILKVVDDRQAVKNGSLDSCCTSTSAVFNRDGTGPPFYAMRLDPNHRQEAPGRYNPNGVAVFSYAILVSRFNGNGSVVGPIQPQPLASNDKSAACVACTKFNMTKFLSLSGVLGDDPTLNATSLNFGCFDNHTCAWGPGFCEACLDGAYVGKVMPSWFSYFVNYKYSNGTAYAESDRRNAEMIACNTFCNPVVYIRFWGTDAQSQHLSGDSRSPAAGLRTSPLMALKAFNVVFGISSAFVSAMDNEGLI</sequence>
<feature type="chain" id="PRO_5030777286" evidence="1">
    <location>
        <begin position="38"/>
        <end position="412"/>
    </location>
</feature>
<dbReference type="EMBL" id="HBGG01004223">
    <property type="protein sequence ID" value="CAD9199741.1"/>
    <property type="molecule type" value="Transcribed_RNA"/>
</dbReference>
<protein>
    <submittedName>
        <fullName evidence="2">Uncharacterized protein</fullName>
    </submittedName>
</protein>
<evidence type="ECO:0000313" key="2">
    <source>
        <dbReference type="EMBL" id="CAD9199741.1"/>
    </source>
</evidence>
<dbReference type="AlphaFoldDB" id="A0A7S1SIE7"/>
<proteinExistence type="predicted"/>
<evidence type="ECO:0000256" key="1">
    <source>
        <dbReference type="SAM" id="SignalP"/>
    </source>
</evidence>
<gene>
    <name evidence="2" type="ORF">TCHU04912_LOCUS1974</name>
</gene>
<accession>A0A7S1SIE7</accession>
<name>A0A7S1SIE7_9CHLO</name>
<keyword evidence="1" id="KW-0732">Signal</keyword>
<feature type="signal peptide" evidence="1">
    <location>
        <begin position="1"/>
        <end position="37"/>
    </location>
</feature>